<proteinExistence type="inferred from homology"/>
<dbReference type="PANTHER" id="PTHR33365:SF11">
    <property type="entry name" value="TAT PATHWAY SIGNAL SEQUENCE"/>
    <property type="match status" value="1"/>
</dbReference>
<gene>
    <name evidence="4" type="ORF">CERSUDRAFT_59591</name>
</gene>
<evidence type="ECO:0000256" key="1">
    <source>
        <dbReference type="ARBA" id="ARBA00004685"/>
    </source>
</evidence>
<name>M2P8R5_CERS8</name>
<evidence type="ECO:0000256" key="3">
    <source>
        <dbReference type="ARBA" id="ARBA00035112"/>
    </source>
</evidence>
<keyword evidence="2" id="KW-0560">Oxidoreductase</keyword>
<dbReference type="InterPro" id="IPR021765">
    <property type="entry name" value="UstYa-like"/>
</dbReference>
<protein>
    <submittedName>
        <fullName evidence="4">Uncharacterized protein</fullName>
    </submittedName>
</protein>
<feature type="non-terminal residue" evidence="4">
    <location>
        <position position="1"/>
    </location>
</feature>
<dbReference type="EMBL" id="KB445815">
    <property type="protein sequence ID" value="EMD31794.1"/>
    <property type="molecule type" value="Genomic_DNA"/>
</dbReference>
<dbReference type="GO" id="GO:0016491">
    <property type="term" value="F:oxidoreductase activity"/>
    <property type="evidence" value="ECO:0007669"/>
    <property type="project" value="UniProtKB-KW"/>
</dbReference>
<dbReference type="Proteomes" id="UP000016930">
    <property type="component" value="Unassembled WGS sequence"/>
</dbReference>
<evidence type="ECO:0000313" key="5">
    <source>
        <dbReference type="Proteomes" id="UP000016930"/>
    </source>
</evidence>
<dbReference type="STRING" id="914234.M2P8R5"/>
<comment type="pathway">
    <text evidence="1">Mycotoxin biosynthesis.</text>
</comment>
<reference evidence="4 5" key="1">
    <citation type="journal article" date="2012" name="Proc. Natl. Acad. Sci. U.S.A.">
        <title>Comparative genomics of Ceriporiopsis subvermispora and Phanerochaete chrysosporium provide insight into selective ligninolysis.</title>
        <authorList>
            <person name="Fernandez-Fueyo E."/>
            <person name="Ruiz-Duenas F.J."/>
            <person name="Ferreira P."/>
            <person name="Floudas D."/>
            <person name="Hibbett D.S."/>
            <person name="Canessa P."/>
            <person name="Larrondo L.F."/>
            <person name="James T.Y."/>
            <person name="Seelenfreund D."/>
            <person name="Lobos S."/>
            <person name="Polanco R."/>
            <person name="Tello M."/>
            <person name="Honda Y."/>
            <person name="Watanabe T."/>
            <person name="Watanabe T."/>
            <person name="Ryu J.S."/>
            <person name="Kubicek C.P."/>
            <person name="Schmoll M."/>
            <person name="Gaskell J."/>
            <person name="Hammel K.E."/>
            <person name="St John F.J."/>
            <person name="Vanden Wymelenberg A."/>
            <person name="Sabat G."/>
            <person name="Splinter BonDurant S."/>
            <person name="Syed K."/>
            <person name="Yadav J.S."/>
            <person name="Doddapaneni H."/>
            <person name="Subramanian V."/>
            <person name="Lavin J.L."/>
            <person name="Oguiza J.A."/>
            <person name="Perez G."/>
            <person name="Pisabarro A.G."/>
            <person name="Ramirez L."/>
            <person name="Santoyo F."/>
            <person name="Master E."/>
            <person name="Coutinho P.M."/>
            <person name="Henrissat B."/>
            <person name="Lombard V."/>
            <person name="Magnuson J.K."/>
            <person name="Kuees U."/>
            <person name="Hori C."/>
            <person name="Igarashi K."/>
            <person name="Samejima M."/>
            <person name="Held B.W."/>
            <person name="Barry K.W."/>
            <person name="LaButti K.M."/>
            <person name="Lapidus A."/>
            <person name="Lindquist E.A."/>
            <person name="Lucas S.M."/>
            <person name="Riley R."/>
            <person name="Salamov A.A."/>
            <person name="Hoffmeister D."/>
            <person name="Schwenk D."/>
            <person name="Hadar Y."/>
            <person name="Yarden O."/>
            <person name="de Vries R.P."/>
            <person name="Wiebenga A."/>
            <person name="Stenlid J."/>
            <person name="Eastwood D."/>
            <person name="Grigoriev I.V."/>
            <person name="Berka R.M."/>
            <person name="Blanchette R.A."/>
            <person name="Kersten P."/>
            <person name="Martinez A.T."/>
            <person name="Vicuna R."/>
            <person name="Cullen D."/>
        </authorList>
    </citation>
    <scope>NUCLEOTIDE SEQUENCE [LARGE SCALE GENOMIC DNA]</scope>
    <source>
        <strain evidence="4 5">B</strain>
    </source>
</reference>
<evidence type="ECO:0000313" key="4">
    <source>
        <dbReference type="EMBL" id="EMD31794.1"/>
    </source>
</evidence>
<dbReference type="Pfam" id="PF11807">
    <property type="entry name" value="UstYa"/>
    <property type="match status" value="1"/>
</dbReference>
<comment type="similarity">
    <text evidence="3">Belongs to the ustYa family.</text>
</comment>
<dbReference type="PANTHER" id="PTHR33365">
    <property type="entry name" value="YALI0B05434P"/>
    <property type="match status" value="1"/>
</dbReference>
<sequence>DSDQEWATLVPGNGTVYVGAEREPFLVSMFHQFQCLDVIRNELRVDKKDRNMPRAQRCLNYLRQMTLCRGDTFIDPFQYLSKNGALAKHPVRVCEDWRMLYSAADANQKGEAVWGLSSFENL</sequence>
<dbReference type="GO" id="GO:0043386">
    <property type="term" value="P:mycotoxin biosynthetic process"/>
    <property type="evidence" value="ECO:0007669"/>
    <property type="project" value="InterPro"/>
</dbReference>
<dbReference type="HOGENOM" id="CLU_042941_8_3_1"/>
<evidence type="ECO:0000256" key="2">
    <source>
        <dbReference type="ARBA" id="ARBA00023002"/>
    </source>
</evidence>
<accession>M2P8R5</accession>
<keyword evidence="5" id="KW-1185">Reference proteome</keyword>
<dbReference type="OrthoDB" id="3687641at2759"/>
<organism evidence="4 5">
    <name type="scientific">Ceriporiopsis subvermispora (strain B)</name>
    <name type="common">White-rot fungus</name>
    <name type="synonym">Gelatoporia subvermispora</name>
    <dbReference type="NCBI Taxonomy" id="914234"/>
    <lineage>
        <taxon>Eukaryota</taxon>
        <taxon>Fungi</taxon>
        <taxon>Dikarya</taxon>
        <taxon>Basidiomycota</taxon>
        <taxon>Agaricomycotina</taxon>
        <taxon>Agaricomycetes</taxon>
        <taxon>Polyporales</taxon>
        <taxon>Gelatoporiaceae</taxon>
        <taxon>Gelatoporia</taxon>
    </lineage>
</organism>
<dbReference type="AlphaFoldDB" id="M2P8R5"/>